<feature type="region of interest" description="Disordered" evidence="1">
    <location>
        <begin position="26"/>
        <end position="52"/>
    </location>
</feature>
<feature type="non-terminal residue" evidence="2">
    <location>
        <position position="1"/>
    </location>
</feature>
<proteinExistence type="predicted"/>
<sequence>RPGPPAGKPAAASASGARRLEQRVVYSWGEQEESGSWPPEQHNRTTSVHNGE</sequence>
<protein>
    <submittedName>
        <fullName evidence="2">Uncharacterized protein</fullName>
    </submittedName>
</protein>
<organism evidence="2 3">
    <name type="scientific">Austropuccinia psidii MF-1</name>
    <dbReference type="NCBI Taxonomy" id="1389203"/>
    <lineage>
        <taxon>Eukaryota</taxon>
        <taxon>Fungi</taxon>
        <taxon>Dikarya</taxon>
        <taxon>Basidiomycota</taxon>
        <taxon>Pucciniomycotina</taxon>
        <taxon>Pucciniomycetes</taxon>
        <taxon>Pucciniales</taxon>
        <taxon>Sphaerophragmiaceae</taxon>
        <taxon>Austropuccinia</taxon>
    </lineage>
</organism>
<keyword evidence="3" id="KW-1185">Reference proteome</keyword>
<gene>
    <name evidence="2" type="ORF">O181_079922</name>
</gene>
<dbReference type="Proteomes" id="UP000765509">
    <property type="component" value="Unassembled WGS sequence"/>
</dbReference>
<reference evidence="2" key="1">
    <citation type="submission" date="2021-03" db="EMBL/GenBank/DDBJ databases">
        <title>Draft genome sequence of rust myrtle Austropuccinia psidii MF-1, a brazilian biotype.</title>
        <authorList>
            <person name="Quecine M.C."/>
            <person name="Pachon D.M.R."/>
            <person name="Bonatelli M.L."/>
            <person name="Correr F.H."/>
            <person name="Franceschini L.M."/>
            <person name="Leite T.F."/>
            <person name="Margarido G.R.A."/>
            <person name="Almeida C.A."/>
            <person name="Ferrarezi J.A."/>
            <person name="Labate C.A."/>
        </authorList>
    </citation>
    <scope>NUCLEOTIDE SEQUENCE</scope>
    <source>
        <strain evidence="2">MF-1</strain>
    </source>
</reference>
<evidence type="ECO:0000313" key="2">
    <source>
        <dbReference type="EMBL" id="MBW0540207.1"/>
    </source>
</evidence>
<feature type="compositionally biased region" description="Low complexity" evidence="1">
    <location>
        <begin position="8"/>
        <end position="17"/>
    </location>
</feature>
<evidence type="ECO:0000256" key="1">
    <source>
        <dbReference type="SAM" id="MobiDB-lite"/>
    </source>
</evidence>
<name>A0A9Q3IGZ8_9BASI</name>
<evidence type="ECO:0000313" key="3">
    <source>
        <dbReference type="Proteomes" id="UP000765509"/>
    </source>
</evidence>
<dbReference type="AlphaFoldDB" id="A0A9Q3IGZ8"/>
<accession>A0A9Q3IGZ8</accession>
<dbReference type="EMBL" id="AVOT02044852">
    <property type="protein sequence ID" value="MBW0540207.1"/>
    <property type="molecule type" value="Genomic_DNA"/>
</dbReference>
<comment type="caution">
    <text evidence="2">The sequence shown here is derived from an EMBL/GenBank/DDBJ whole genome shotgun (WGS) entry which is preliminary data.</text>
</comment>
<feature type="region of interest" description="Disordered" evidence="1">
    <location>
        <begin position="1"/>
        <end position="20"/>
    </location>
</feature>